<dbReference type="InterPro" id="IPR046120">
    <property type="entry name" value="DUF6117"/>
</dbReference>
<dbReference type="Pfam" id="PF19612">
    <property type="entry name" value="DUF6117"/>
    <property type="match status" value="1"/>
</dbReference>
<proteinExistence type="predicted"/>
<feature type="region of interest" description="Disordered" evidence="1">
    <location>
        <begin position="62"/>
        <end position="104"/>
    </location>
</feature>
<gene>
    <name evidence="2" type="ORF">AGR3A_pa10037</name>
</gene>
<keyword evidence="3" id="KW-1185">Reference proteome</keyword>
<evidence type="ECO:0000313" key="3">
    <source>
        <dbReference type="Proteomes" id="UP000191988"/>
    </source>
</evidence>
<evidence type="ECO:0000313" key="2">
    <source>
        <dbReference type="EMBL" id="CUX64174.1"/>
    </source>
</evidence>
<organism evidence="2 3">
    <name type="scientific">Agrobacterium tomkonis CFBP 6623</name>
    <dbReference type="NCBI Taxonomy" id="1183432"/>
    <lineage>
        <taxon>Bacteria</taxon>
        <taxon>Pseudomonadati</taxon>
        <taxon>Pseudomonadota</taxon>
        <taxon>Alphaproteobacteria</taxon>
        <taxon>Hyphomicrobiales</taxon>
        <taxon>Rhizobiaceae</taxon>
        <taxon>Rhizobium/Agrobacterium group</taxon>
        <taxon>Agrobacterium</taxon>
        <taxon>Agrobacterium tumefaciens complex</taxon>
    </lineage>
</organism>
<name>A0A1S7S7X7_9HYPH</name>
<evidence type="ECO:0000256" key="1">
    <source>
        <dbReference type="SAM" id="MobiDB-lite"/>
    </source>
</evidence>
<dbReference type="AlphaFoldDB" id="A0A1S7S7X7"/>
<sequence>MTIPSYAQTNFRTLLRAAADGNLALMECLDARTREPRYVLCAVGGDGTDRVLTPFGHLADGNPYEAYSPPDPDDPSGFLTMVQAGAAAGPSTNSAEEGGDADPA</sequence>
<reference evidence="3" key="1">
    <citation type="submission" date="2016-01" db="EMBL/GenBank/DDBJ databases">
        <authorList>
            <person name="Regsiter A."/>
            <person name="william w."/>
        </authorList>
    </citation>
    <scope>NUCLEOTIDE SEQUENCE [LARGE SCALE GENOMIC DNA]</scope>
    <source>
        <strain evidence="3">CFBP 6623</strain>
    </source>
</reference>
<dbReference type="Proteomes" id="UP000191988">
    <property type="component" value="Unassembled WGS sequence"/>
</dbReference>
<protein>
    <submittedName>
        <fullName evidence="2">Uncharacterized protein</fullName>
    </submittedName>
</protein>
<dbReference type="RefSeq" id="WP_062653619.1">
    <property type="nucleotide sequence ID" value="NZ_LT009725.1"/>
</dbReference>
<dbReference type="EMBL" id="FBWK01000065">
    <property type="protein sequence ID" value="CUX64174.1"/>
    <property type="molecule type" value="Genomic_DNA"/>
</dbReference>
<dbReference type="STRING" id="1183432.AGR3A_pa10037"/>
<accession>A0A1S7S7X7</accession>